<dbReference type="EMBL" id="VTXC01000024">
    <property type="protein sequence ID" value="NOH71732.1"/>
    <property type="molecule type" value="Genomic_DNA"/>
</dbReference>
<dbReference type="AlphaFoldDB" id="A0A7Y3ZZ11"/>
<dbReference type="Proteomes" id="UP000565719">
    <property type="component" value="Unassembled WGS sequence"/>
</dbReference>
<proteinExistence type="predicted"/>
<dbReference type="RefSeq" id="WP_171361020.1">
    <property type="nucleotide sequence ID" value="NZ_VTXC01000024.1"/>
</dbReference>
<evidence type="ECO:0000313" key="3">
    <source>
        <dbReference type="Proteomes" id="UP000565719"/>
    </source>
</evidence>
<keyword evidence="1" id="KW-0732">Signal</keyword>
<dbReference type="InterPro" id="IPR036514">
    <property type="entry name" value="SGNH_hydro_sf"/>
</dbReference>
<dbReference type="Gene3D" id="3.40.50.1110">
    <property type="entry name" value="SGNH hydrolase"/>
    <property type="match status" value="1"/>
</dbReference>
<sequence length="206" mass="22470">MKILTFLTMLCPMYLFASDFTQMSVFGDSLSDCGNKFAVSHELSSATEGALLASTIEPNWQGRASNGWVWTEYLAQFLELPPISPARIEINTDIHVERLSEKSTYFIQLKSQKGNNWSAGGAMALPGNFNNLSKGEGVLSFTGGNILPNSASQIANRINEKGFFDKGTIVTYMLGTNNMWYSLYGDLGQTGSQAAKLAATDINNLI</sequence>
<evidence type="ECO:0008006" key="4">
    <source>
        <dbReference type="Google" id="ProtNLM"/>
    </source>
</evidence>
<comment type="caution">
    <text evidence="2">The sequence shown here is derived from an EMBL/GenBank/DDBJ whole genome shotgun (WGS) entry which is preliminary data.</text>
</comment>
<organism evidence="2 3">
    <name type="scientific">Vibrio pectenicida</name>
    <dbReference type="NCBI Taxonomy" id="62763"/>
    <lineage>
        <taxon>Bacteria</taxon>
        <taxon>Pseudomonadati</taxon>
        <taxon>Pseudomonadota</taxon>
        <taxon>Gammaproteobacteria</taxon>
        <taxon>Vibrionales</taxon>
        <taxon>Vibrionaceae</taxon>
        <taxon>Vibrio</taxon>
    </lineage>
</organism>
<protein>
    <recommendedName>
        <fullName evidence="4">SGNH/GDSL hydrolase family protein</fullName>
    </recommendedName>
</protein>
<feature type="signal peptide" evidence="1">
    <location>
        <begin position="1"/>
        <end position="17"/>
    </location>
</feature>
<evidence type="ECO:0000256" key="1">
    <source>
        <dbReference type="SAM" id="SignalP"/>
    </source>
</evidence>
<accession>A0A7Y3ZZ11</accession>
<gene>
    <name evidence="2" type="ORF">F0225_10335</name>
</gene>
<feature type="chain" id="PRO_5031340894" description="SGNH/GDSL hydrolase family protein" evidence="1">
    <location>
        <begin position="18"/>
        <end position="206"/>
    </location>
</feature>
<reference evidence="2 3" key="1">
    <citation type="submission" date="2019-09" db="EMBL/GenBank/DDBJ databases">
        <title>Draft genome sequencing and comparative genomics of hatchery-associated Vibrios.</title>
        <authorList>
            <person name="Kehlet-Delgado H."/>
            <person name="Mueller R.S."/>
        </authorList>
    </citation>
    <scope>NUCLEOTIDE SEQUENCE [LARGE SCALE GENOMIC DNA]</scope>
    <source>
        <strain evidence="2 3">99-46-Y</strain>
    </source>
</reference>
<name>A0A7Y3ZZ11_9VIBR</name>
<dbReference type="GO" id="GO:0016788">
    <property type="term" value="F:hydrolase activity, acting on ester bonds"/>
    <property type="evidence" value="ECO:0007669"/>
    <property type="project" value="UniProtKB-ARBA"/>
</dbReference>
<evidence type="ECO:0000313" key="2">
    <source>
        <dbReference type="EMBL" id="NOH71732.1"/>
    </source>
</evidence>